<evidence type="ECO:0000313" key="2">
    <source>
        <dbReference type="EMBL" id="MCD2426216.1"/>
    </source>
</evidence>
<evidence type="ECO:0000313" key="3">
    <source>
        <dbReference type="Proteomes" id="UP001199816"/>
    </source>
</evidence>
<reference evidence="2 3" key="1">
    <citation type="submission" date="2021-11" db="EMBL/GenBank/DDBJ databases">
        <title>Genomic of Niabella pedocola.</title>
        <authorList>
            <person name="Wu T."/>
        </authorList>
    </citation>
    <scope>NUCLEOTIDE SEQUENCE [LARGE SCALE GENOMIC DNA]</scope>
    <source>
        <strain evidence="2 3">JCM 31011</strain>
    </source>
</reference>
<dbReference type="EMBL" id="JAJNEC010000008">
    <property type="protein sequence ID" value="MCD2426216.1"/>
    <property type="molecule type" value="Genomic_DNA"/>
</dbReference>
<dbReference type="Proteomes" id="UP001199816">
    <property type="component" value="Unassembled WGS sequence"/>
</dbReference>
<name>A0ABS8Q1X4_9BACT</name>
<feature type="transmembrane region" description="Helical" evidence="1">
    <location>
        <begin position="61"/>
        <end position="83"/>
    </location>
</feature>
<dbReference type="InterPro" id="IPR011138">
    <property type="entry name" value="Cytochrome_b-558"/>
</dbReference>
<proteinExistence type="predicted"/>
<keyword evidence="3" id="KW-1185">Reference proteome</keyword>
<gene>
    <name evidence="2" type="ORF">LQ567_25750</name>
</gene>
<accession>A0ABS8Q1X4</accession>
<sequence length="241" mass="27094">MNWSQFFTSSVGKKITMALSGIFLILFLIIHAGLNACIWANDGGVMFNVAAHFMGSMIVPRVLEIGLFLFLLLHIIQGLVLEVQNRSKRRTGYAVKMGNRGSTWNSRAMGILGTLILIFLVIHISDFWVPSRFGGLQPMFIDVATGQIVPEGTPGAKEYHDLYGEMKHQFTTYPWIIIIYELGVIALFWHLVHGFQSSFRTLGLTNHKYIGLIKGTGVVYSIIICLAFVLMPLSFYFGWIQ</sequence>
<dbReference type="SUPFAM" id="SSF81343">
    <property type="entry name" value="Fumarate reductase respiratory complex transmembrane subunits"/>
    <property type="match status" value="1"/>
</dbReference>
<evidence type="ECO:0000256" key="1">
    <source>
        <dbReference type="SAM" id="Phobius"/>
    </source>
</evidence>
<organism evidence="2 3">
    <name type="scientific">Niabella pedocola</name>
    <dbReference type="NCBI Taxonomy" id="1752077"/>
    <lineage>
        <taxon>Bacteria</taxon>
        <taxon>Pseudomonadati</taxon>
        <taxon>Bacteroidota</taxon>
        <taxon>Chitinophagia</taxon>
        <taxon>Chitinophagales</taxon>
        <taxon>Chitinophagaceae</taxon>
        <taxon>Niabella</taxon>
    </lineage>
</organism>
<keyword evidence="1" id="KW-1133">Transmembrane helix</keyword>
<comment type="caution">
    <text evidence="2">The sequence shown here is derived from an EMBL/GenBank/DDBJ whole genome shotgun (WGS) entry which is preliminary data.</text>
</comment>
<dbReference type="CDD" id="cd03498">
    <property type="entry name" value="SQR_TypeB_2_TM"/>
    <property type="match status" value="1"/>
</dbReference>
<feature type="transmembrane region" description="Helical" evidence="1">
    <location>
        <begin position="218"/>
        <end position="239"/>
    </location>
</feature>
<feature type="transmembrane region" description="Helical" evidence="1">
    <location>
        <begin position="172"/>
        <end position="192"/>
    </location>
</feature>
<dbReference type="InterPro" id="IPR034804">
    <property type="entry name" value="SQR/QFR_C/D"/>
</dbReference>
<keyword evidence="1" id="KW-0472">Membrane</keyword>
<keyword evidence="1" id="KW-0812">Transmembrane</keyword>
<feature type="transmembrane region" description="Helical" evidence="1">
    <location>
        <begin position="104"/>
        <end position="124"/>
    </location>
</feature>
<dbReference type="RefSeq" id="WP_231008804.1">
    <property type="nucleotide sequence ID" value="NZ_JAJNEC010000008.1"/>
</dbReference>
<feature type="transmembrane region" description="Helical" evidence="1">
    <location>
        <begin position="21"/>
        <end position="41"/>
    </location>
</feature>
<dbReference type="NCBIfam" id="TIGR02046">
    <property type="entry name" value="sdhC_b558_fam"/>
    <property type="match status" value="1"/>
</dbReference>
<protein>
    <submittedName>
        <fullName evidence="2">Succinate dehydrogenase cytochrome b subunit</fullName>
    </submittedName>
</protein>
<dbReference type="Gene3D" id="1.20.1300.10">
    <property type="entry name" value="Fumarate reductase/succinate dehydrogenase, transmembrane subunit"/>
    <property type="match status" value="1"/>
</dbReference>